<evidence type="ECO:0008006" key="2">
    <source>
        <dbReference type="Google" id="ProtNLM"/>
    </source>
</evidence>
<organism evidence="1">
    <name type="scientific">uncultured Aureispira sp</name>
    <dbReference type="NCBI Taxonomy" id="1331704"/>
    <lineage>
        <taxon>Bacteria</taxon>
        <taxon>Pseudomonadati</taxon>
        <taxon>Bacteroidota</taxon>
        <taxon>Saprospiria</taxon>
        <taxon>Saprospirales</taxon>
        <taxon>Saprospiraceae</taxon>
        <taxon>Aureispira</taxon>
        <taxon>environmental samples</taxon>
    </lineage>
</organism>
<gene>
    <name evidence="1" type="ORF">HELGO_WM25512</name>
</gene>
<protein>
    <recommendedName>
        <fullName evidence="2">DUF2452 domain-containing protein</fullName>
    </recommendedName>
</protein>
<proteinExistence type="predicted"/>
<dbReference type="InterPro" id="IPR019534">
    <property type="entry name" value="DUF2452"/>
</dbReference>
<dbReference type="EMBL" id="CACVAQ010000516">
    <property type="protein sequence ID" value="CAA6829756.1"/>
    <property type="molecule type" value="Genomic_DNA"/>
</dbReference>
<sequence length="156" mass="17736">MKDEKKEIELMKGKKAFVNPIDEDKITKNPHNLPYAHTVGGAVIKPMDQGRTKGLAVKAMHKQTDIQLDQIRKQMQLLVDQAQKIQKRVEISEIIYGAEMGFKPLISKTYHLYQRTDETAVLSVVGPEEWGRSGCPFDSFLSTVTLLADHTWEILE</sequence>
<accession>A0A6S6U993</accession>
<evidence type="ECO:0000313" key="1">
    <source>
        <dbReference type="EMBL" id="CAA6829756.1"/>
    </source>
</evidence>
<dbReference type="AlphaFoldDB" id="A0A6S6U993"/>
<dbReference type="Pfam" id="PF10504">
    <property type="entry name" value="DUF2452"/>
    <property type="match status" value="1"/>
</dbReference>
<name>A0A6S6U993_9BACT</name>
<reference evidence="1" key="1">
    <citation type="submission" date="2020-01" db="EMBL/GenBank/DDBJ databases">
        <authorList>
            <person name="Meier V. D."/>
            <person name="Meier V D."/>
        </authorList>
    </citation>
    <scope>NUCLEOTIDE SEQUENCE</scope>
    <source>
        <strain evidence="1">HLG_WM_MAG_10</strain>
    </source>
</reference>